<keyword evidence="2" id="KW-1185">Reference proteome</keyword>
<organism evidence="1 2">
    <name type="scientific">Collybiopsis luxurians FD-317 M1</name>
    <dbReference type="NCBI Taxonomy" id="944289"/>
    <lineage>
        <taxon>Eukaryota</taxon>
        <taxon>Fungi</taxon>
        <taxon>Dikarya</taxon>
        <taxon>Basidiomycota</taxon>
        <taxon>Agaricomycotina</taxon>
        <taxon>Agaricomycetes</taxon>
        <taxon>Agaricomycetidae</taxon>
        <taxon>Agaricales</taxon>
        <taxon>Marasmiineae</taxon>
        <taxon>Omphalotaceae</taxon>
        <taxon>Collybiopsis</taxon>
        <taxon>Collybiopsis luxurians</taxon>
    </lineage>
</organism>
<name>A0A0D0BMX3_9AGAR</name>
<accession>A0A0D0BMX3</accession>
<protein>
    <submittedName>
        <fullName evidence="1">Uncharacterized protein</fullName>
    </submittedName>
</protein>
<sequence length="122" mass="13832">MHDRPERAREREQERGRFVNISSNADADVKPRLADLNDADIDVKPRLSDLEGRRVSRCWIFISSAPAVTIPENLTAPKGRVYFGFEFFLWAGAGARSKLAFNLGSRLELSILDPSRHLNLDH</sequence>
<evidence type="ECO:0000313" key="1">
    <source>
        <dbReference type="EMBL" id="KIK50844.1"/>
    </source>
</evidence>
<evidence type="ECO:0000313" key="2">
    <source>
        <dbReference type="Proteomes" id="UP000053593"/>
    </source>
</evidence>
<dbReference type="Proteomes" id="UP000053593">
    <property type="component" value="Unassembled WGS sequence"/>
</dbReference>
<proteinExistence type="predicted"/>
<dbReference type="AlphaFoldDB" id="A0A0D0BMX3"/>
<gene>
    <name evidence="1" type="ORF">GYMLUDRAFT_418222</name>
</gene>
<reference evidence="1 2" key="1">
    <citation type="submission" date="2014-04" db="EMBL/GenBank/DDBJ databases">
        <title>Evolutionary Origins and Diversification of the Mycorrhizal Mutualists.</title>
        <authorList>
            <consortium name="DOE Joint Genome Institute"/>
            <consortium name="Mycorrhizal Genomics Consortium"/>
            <person name="Kohler A."/>
            <person name="Kuo A."/>
            <person name="Nagy L.G."/>
            <person name="Floudas D."/>
            <person name="Copeland A."/>
            <person name="Barry K.W."/>
            <person name="Cichocki N."/>
            <person name="Veneault-Fourrey C."/>
            <person name="LaButti K."/>
            <person name="Lindquist E.A."/>
            <person name="Lipzen A."/>
            <person name="Lundell T."/>
            <person name="Morin E."/>
            <person name="Murat C."/>
            <person name="Riley R."/>
            <person name="Ohm R."/>
            <person name="Sun H."/>
            <person name="Tunlid A."/>
            <person name="Henrissat B."/>
            <person name="Grigoriev I.V."/>
            <person name="Hibbett D.S."/>
            <person name="Martin F."/>
        </authorList>
    </citation>
    <scope>NUCLEOTIDE SEQUENCE [LARGE SCALE GENOMIC DNA]</scope>
    <source>
        <strain evidence="1 2">FD-317 M1</strain>
    </source>
</reference>
<dbReference type="EMBL" id="KN834882">
    <property type="protein sequence ID" value="KIK50844.1"/>
    <property type="molecule type" value="Genomic_DNA"/>
</dbReference>
<dbReference type="HOGENOM" id="CLU_2026994_0_0_1"/>